<evidence type="ECO:0000256" key="1">
    <source>
        <dbReference type="ARBA" id="ARBA00022527"/>
    </source>
</evidence>
<feature type="domain" description="Protein kinase" evidence="7">
    <location>
        <begin position="66"/>
        <end position="319"/>
    </location>
</feature>
<reference evidence="9" key="1">
    <citation type="submission" date="2025-08" db="UniProtKB">
        <authorList>
            <consortium name="RefSeq"/>
        </authorList>
    </citation>
    <scope>IDENTIFICATION</scope>
</reference>
<dbReference type="InterPro" id="IPR000719">
    <property type="entry name" value="Prot_kinase_dom"/>
</dbReference>
<dbReference type="RefSeq" id="XP_003739336.1">
    <property type="nucleotide sequence ID" value="XM_003739288.1"/>
</dbReference>
<sequence>MALQSNSRRGLSKNSISPVSEEFTSSEKESDGGASWKDLCFPTEAKGKLDIFKTRYRQNKCPKAKMQDFEILGLIKLHEPKLFVCKHIAQNALYTMEVMCKNNYRQKLRRKLPIRAKKIQYALQIPFAAPLHFAFKTERNLHLAMEYACFGDLHGIMEDRRRPFTEPDVKFFAAQLILALQFLHAARVVYRSINPRFVSMYEDGYVKLSYFQKAKKLKGKATKTIMRSDMNYRAPEIVLGNPYSFGVDYWALGIFIYETLSMRTPFENTDTSSVCENIVEKEPSLGTNFSVEAQSFMKMLLVKKPSERKTRDVRVHPWFRDLNFEMLWKKAYTFDTTSYKLVDRVESPASEFVYATFADGKSPSGIFSGF</sequence>
<organism evidence="8 9">
    <name type="scientific">Galendromus occidentalis</name>
    <name type="common">western predatory mite</name>
    <dbReference type="NCBI Taxonomy" id="34638"/>
    <lineage>
        <taxon>Eukaryota</taxon>
        <taxon>Metazoa</taxon>
        <taxon>Ecdysozoa</taxon>
        <taxon>Arthropoda</taxon>
        <taxon>Chelicerata</taxon>
        <taxon>Arachnida</taxon>
        <taxon>Acari</taxon>
        <taxon>Parasitiformes</taxon>
        <taxon>Mesostigmata</taxon>
        <taxon>Gamasina</taxon>
        <taxon>Phytoseioidea</taxon>
        <taxon>Phytoseiidae</taxon>
        <taxon>Typhlodrominae</taxon>
        <taxon>Galendromus</taxon>
    </lineage>
</organism>
<dbReference type="KEGG" id="goe:100902197"/>
<accession>A0AAJ6QP62</accession>
<dbReference type="Gene3D" id="1.10.510.10">
    <property type="entry name" value="Transferase(Phosphotransferase) domain 1"/>
    <property type="match status" value="1"/>
</dbReference>
<evidence type="ECO:0000313" key="9">
    <source>
        <dbReference type="RefSeq" id="XP_003739336.1"/>
    </source>
</evidence>
<keyword evidence="5" id="KW-0067">ATP-binding</keyword>
<evidence type="ECO:0000256" key="6">
    <source>
        <dbReference type="SAM" id="MobiDB-lite"/>
    </source>
</evidence>
<dbReference type="PANTHER" id="PTHR24351">
    <property type="entry name" value="RIBOSOMAL PROTEIN S6 KINASE"/>
    <property type="match status" value="1"/>
</dbReference>
<evidence type="ECO:0000256" key="3">
    <source>
        <dbReference type="ARBA" id="ARBA00022741"/>
    </source>
</evidence>
<dbReference type="AlphaFoldDB" id="A0AAJ6QP62"/>
<dbReference type="InterPro" id="IPR011009">
    <property type="entry name" value="Kinase-like_dom_sf"/>
</dbReference>
<keyword evidence="4" id="KW-0418">Kinase</keyword>
<dbReference type="PROSITE" id="PS50011">
    <property type="entry name" value="PROTEIN_KINASE_DOM"/>
    <property type="match status" value="1"/>
</dbReference>
<keyword evidence="1" id="KW-0723">Serine/threonine-protein kinase</keyword>
<dbReference type="Gene3D" id="3.30.200.20">
    <property type="entry name" value="Phosphorylase Kinase, domain 1"/>
    <property type="match status" value="1"/>
</dbReference>
<proteinExistence type="predicted"/>
<dbReference type="SUPFAM" id="SSF56112">
    <property type="entry name" value="Protein kinase-like (PK-like)"/>
    <property type="match status" value="1"/>
</dbReference>
<evidence type="ECO:0000256" key="2">
    <source>
        <dbReference type="ARBA" id="ARBA00022679"/>
    </source>
</evidence>
<dbReference type="Pfam" id="PF00069">
    <property type="entry name" value="Pkinase"/>
    <property type="match status" value="1"/>
</dbReference>
<evidence type="ECO:0000259" key="7">
    <source>
        <dbReference type="PROSITE" id="PS50011"/>
    </source>
</evidence>
<evidence type="ECO:0000256" key="5">
    <source>
        <dbReference type="ARBA" id="ARBA00022840"/>
    </source>
</evidence>
<dbReference type="GO" id="GO:0004674">
    <property type="term" value="F:protein serine/threonine kinase activity"/>
    <property type="evidence" value="ECO:0007669"/>
    <property type="project" value="UniProtKB-KW"/>
</dbReference>
<dbReference type="Proteomes" id="UP000694867">
    <property type="component" value="Unplaced"/>
</dbReference>
<evidence type="ECO:0000313" key="8">
    <source>
        <dbReference type="Proteomes" id="UP000694867"/>
    </source>
</evidence>
<gene>
    <name evidence="9" type="primary">LOC100902197</name>
</gene>
<protein>
    <submittedName>
        <fullName evidence="9">Protein kinase 2-like</fullName>
    </submittedName>
</protein>
<name>A0AAJ6QP62_9ACAR</name>
<feature type="compositionally biased region" description="Polar residues" evidence="6">
    <location>
        <begin position="1"/>
        <end position="18"/>
    </location>
</feature>
<keyword evidence="2" id="KW-0808">Transferase</keyword>
<dbReference type="GeneID" id="100902197"/>
<feature type="region of interest" description="Disordered" evidence="6">
    <location>
        <begin position="1"/>
        <end position="34"/>
    </location>
</feature>
<evidence type="ECO:0000256" key="4">
    <source>
        <dbReference type="ARBA" id="ARBA00022777"/>
    </source>
</evidence>
<keyword evidence="8" id="KW-1185">Reference proteome</keyword>
<keyword evidence="3" id="KW-0547">Nucleotide-binding</keyword>
<dbReference type="GO" id="GO:0005524">
    <property type="term" value="F:ATP binding"/>
    <property type="evidence" value="ECO:0007669"/>
    <property type="project" value="UniProtKB-KW"/>
</dbReference>